<keyword evidence="5" id="KW-0378">Hydrolase</keyword>
<evidence type="ECO:0000256" key="2">
    <source>
        <dbReference type="ARBA" id="ARBA00023134"/>
    </source>
</evidence>
<feature type="domain" description="GED" evidence="3">
    <location>
        <begin position="601"/>
        <end position="691"/>
    </location>
</feature>
<dbReference type="GO" id="GO:0008017">
    <property type="term" value="F:microtubule binding"/>
    <property type="evidence" value="ECO:0007669"/>
    <property type="project" value="TreeGrafter"/>
</dbReference>
<proteinExistence type="predicted"/>
<protein>
    <submittedName>
        <fullName evidence="5">P-loop containing nucleoside triphosphate hydrolase protein</fullName>
    </submittedName>
</protein>
<dbReference type="GO" id="GO:0016559">
    <property type="term" value="P:peroxisome fission"/>
    <property type="evidence" value="ECO:0007669"/>
    <property type="project" value="TreeGrafter"/>
</dbReference>
<dbReference type="InterPro" id="IPR020850">
    <property type="entry name" value="GED_dom"/>
</dbReference>
<dbReference type="SUPFAM" id="SSF52540">
    <property type="entry name" value="P-loop containing nucleoside triphosphate hydrolases"/>
    <property type="match status" value="1"/>
</dbReference>
<organism evidence="5 6">
    <name type="scientific">Aspergillus uvarum CBS 121591</name>
    <dbReference type="NCBI Taxonomy" id="1448315"/>
    <lineage>
        <taxon>Eukaryota</taxon>
        <taxon>Fungi</taxon>
        <taxon>Dikarya</taxon>
        <taxon>Ascomycota</taxon>
        <taxon>Pezizomycotina</taxon>
        <taxon>Eurotiomycetes</taxon>
        <taxon>Eurotiomycetidae</taxon>
        <taxon>Eurotiales</taxon>
        <taxon>Aspergillaceae</taxon>
        <taxon>Aspergillus</taxon>
        <taxon>Aspergillus subgen. Circumdati</taxon>
    </lineage>
</organism>
<dbReference type="GO" id="GO:0005525">
    <property type="term" value="F:GTP binding"/>
    <property type="evidence" value="ECO:0007669"/>
    <property type="project" value="InterPro"/>
</dbReference>
<dbReference type="PROSITE" id="PS51718">
    <property type="entry name" value="G_DYNAMIN_2"/>
    <property type="match status" value="1"/>
</dbReference>
<dbReference type="Gene3D" id="3.40.50.300">
    <property type="entry name" value="P-loop containing nucleotide triphosphate hydrolases"/>
    <property type="match status" value="1"/>
</dbReference>
<dbReference type="VEuPathDB" id="FungiDB:BO82DRAFT_437441"/>
<reference evidence="5 6" key="1">
    <citation type="submission" date="2016-12" db="EMBL/GenBank/DDBJ databases">
        <title>The genomes of Aspergillus section Nigri reveals drivers in fungal speciation.</title>
        <authorList>
            <consortium name="DOE Joint Genome Institute"/>
            <person name="Vesth T.C."/>
            <person name="Nybo J."/>
            <person name="Theobald S."/>
            <person name="Brandl J."/>
            <person name="Frisvad J.C."/>
            <person name="Nielsen K.F."/>
            <person name="Lyhne E.K."/>
            <person name="Kogle M.E."/>
            <person name="Kuo A."/>
            <person name="Riley R."/>
            <person name="Clum A."/>
            <person name="Nolan M."/>
            <person name="Lipzen A."/>
            <person name="Salamov A."/>
            <person name="Henrissat B."/>
            <person name="Wiebenga A."/>
            <person name="De Vries R.P."/>
            <person name="Grigoriev I.V."/>
            <person name="Mortensen U.H."/>
            <person name="Andersen M.R."/>
            <person name="Baker S.E."/>
        </authorList>
    </citation>
    <scope>NUCLEOTIDE SEQUENCE [LARGE SCALE GENOMIC DNA]</scope>
    <source>
        <strain evidence="5 6">CBS 121591</strain>
    </source>
</reference>
<evidence type="ECO:0000259" key="3">
    <source>
        <dbReference type="PROSITE" id="PS51388"/>
    </source>
</evidence>
<keyword evidence="6" id="KW-1185">Reference proteome</keyword>
<dbReference type="STRING" id="1448315.A0A319BVG9"/>
<keyword evidence="1" id="KW-0547">Nucleotide-binding</keyword>
<dbReference type="PROSITE" id="PS51388">
    <property type="entry name" value="GED"/>
    <property type="match status" value="1"/>
</dbReference>
<dbReference type="SMART" id="SM00053">
    <property type="entry name" value="DYNc"/>
    <property type="match status" value="1"/>
</dbReference>
<evidence type="ECO:0000259" key="4">
    <source>
        <dbReference type="PROSITE" id="PS51718"/>
    </source>
</evidence>
<accession>A0A319BVG9</accession>
<evidence type="ECO:0000313" key="6">
    <source>
        <dbReference type="Proteomes" id="UP000248340"/>
    </source>
</evidence>
<dbReference type="InterPro" id="IPR022812">
    <property type="entry name" value="Dynamin"/>
</dbReference>
<dbReference type="GO" id="GO:0005874">
    <property type="term" value="C:microtubule"/>
    <property type="evidence" value="ECO:0007669"/>
    <property type="project" value="TreeGrafter"/>
</dbReference>
<dbReference type="RefSeq" id="XP_025485540.1">
    <property type="nucleotide sequence ID" value="XM_025641192.1"/>
</dbReference>
<sequence>MLSGIDSIDNDSRVRVLGIIDKLRELGVSETVSLPQLVVVGDQSSGKSSLLEALTGLSFPIASDLCTRHATQIVLRRSKLEEAGAKISIIPGRAAQADEETKERLLSFERSLSLDQFGVGEFTRIFDEAAECMQVPGPTTENLENLKKRFSDDILKIELSGPGQKHLSVVDVPGLFHNPTKYQTTEDRFIIRSLIESYITDKRTIILAVMDARNNLANQEVFSMARAADPEGIRTVGIITKCDALEAGDEEGVIRIAKNMVERLHHGWFAVKNRSTKDIRDGVSIEERNIREKEFFSTEKPWTELASDRVGIDNVKSFLGRLLYNHIKGEFPSMVKEIEDQAQETQDNLELLGPSRQTSLEQRKVLLRIALTYQNDVTGALSGNYEQALSADRTLKLRLRIREINDEFADAMNRNGHARAFRTVQDEVDQEFYRPAGNGQDENIYDWIRMLYRDSRGVELPGTVNPMVLENMFRQQTVPWEGLAQQYFASIYEVLTAFNHKIFELKILDDDLKRNLMARLRELEMSAFGRAKDYLMQILRDEREGILQTVNNYFAETVSSIREDRVRARLSEMGLQDSSYTSTTLNQMMSRLHLSNEDQAVYDIHDTLKAYYKVALKRFADNVIIQVTERHLLGPQGPVRILSPEWIGDFSEAELADVASENFATSSSRNEQRAKLDRLQQALHIARQAGI</sequence>
<dbReference type="GO" id="GO:0016020">
    <property type="term" value="C:membrane"/>
    <property type="evidence" value="ECO:0007669"/>
    <property type="project" value="TreeGrafter"/>
</dbReference>
<dbReference type="AlphaFoldDB" id="A0A319BVG9"/>
<dbReference type="InterPro" id="IPR000375">
    <property type="entry name" value="Dynamin_stalk"/>
</dbReference>
<dbReference type="GO" id="GO:0005739">
    <property type="term" value="C:mitochondrion"/>
    <property type="evidence" value="ECO:0007669"/>
    <property type="project" value="TreeGrafter"/>
</dbReference>
<name>A0A319BVG9_9EURO</name>
<dbReference type="InterPro" id="IPR030381">
    <property type="entry name" value="G_DYNAMIN_dom"/>
</dbReference>
<dbReference type="PANTHER" id="PTHR11566:SF21">
    <property type="entry name" value="DYNAMIN RELATED PROTEIN 1, ISOFORM A"/>
    <property type="match status" value="1"/>
</dbReference>
<dbReference type="GO" id="GO:0000266">
    <property type="term" value="P:mitochondrial fission"/>
    <property type="evidence" value="ECO:0007669"/>
    <property type="project" value="TreeGrafter"/>
</dbReference>
<dbReference type="PRINTS" id="PR00195">
    <property type="entry name" value="DYNAMIN"/>
</dbReference>
<dbReference type="GO" id="GO:0003924">
    <property type="term" value="F:GTPase activity"/>
    <property type="evidence" value="ECO:0007669"/>
    <property type="project" value="InterPro"/>
</dbReference>
<dbReference type="InterPro" id="IPR001401">
    <property type="entry name" value="Dynamin_GTPase"/>
</dbReference>
<evidence type="ECO:0000256" key="1">
    <source>
        <dbReference type="ARBA" id="ARBA00022741"/>
    </source>
</evidence>
<dbReference type="GeneID" id="37143934"/>
<dbReference type="InterPro" id="IPR045063">
    <property type="entry name" value="Dynamin_N"/>
</dbReference>
<dbReference type="GO" id="GO:0006897">
    <property type="term" value="P:endocytosis"/>
    <property type="evidence" value="ECO:0007669"/>
    <property type="project" value="TreeGrafter"/>
</dbReference>
<dbReference type="Pfam" id="PF00350">
    <property type="entry name" value="Dynamin_N"/>
    <property type="match status" value="1"/>
</dbReference>
<keyword evidence="2" id="KW-0342">GTP-binding</keyword>
<dbReference type="Gene3D" id="1.20.120.1240">
    <property type="entry name" value="Dynamin, middle domain"/>
    <property type="match status" value="1"/>
</dbReference>
<dbReference type="Pfam" id="PF01031">
    <property type="entry name" value="Dynamin_M"/>
    <property type="match status" value="1"/>
</dbReference>
<dbReference type="OrthoDB" id="415706at2759"/>
<dbReference type="Proteomes" id="UP000248340">
    <property type="component" value="Unassembled WGS sequence"/>
</dbReference>
<dbReference type="CDD" id="cd08771">
    <property type="entry name" value="DLP_1"/>
    <property type="match status" value="1"/>
</dbReference>
<dbReference type="EMBL" id="KZ821816">
    <property type="protein sequence ID" value="PYH75340.1"/>
    <property type="molecule type" value="Genomic_DNA"/>
</dbReference>
<feature type="domain" description="Dynamin-type G" evidence="4">
    <location>
        <begin position="31"/>
        <end position="332"/>
    </location>
</feature>
<dbReference type="GO" id="GO:0048312">
    <property type="term" value="P:intracellular distribution of mitochondria"/>
    <property type="evidence" value="ECO:0007669"/>
    <property type="project" value="TreeGrafter"/>
</dbReference>
<dbReference type="PANTHER" id="PTHR11566">
    <property type="entry name" value="DYNAMIN"/>
    <property type="match status" value="1"/>
</dbReference>
<gene>
    <name evidence="5" type="ORF">BO82DRAFT_437441</name>
</gene>
<dbReference type="InterPro" id="IPR027417">
    <property type="entry name" value="P-loop_NTPase"/>
</dbReference>
<evidence type="ECO:0000313" key="5">
    <source>
        <dbReference type="EMBL" id="PYH75340.1"/>
    </source>
</evidence>